<dbReference type="Gramene" id="Psat07G0493400-T1">
    <property type="protein sequence ID" value="KAI5389461.1"/>
    <property type="gene ID" value="KIW84_074934"/>
</dbReference>
<comment type="caution">
    <text evidence="1">The sequence shown here is derived from an EMBL/GenBank/DDBJ whole genome shotgun (WGS) entry which is preliminary data.</text>
</comment>
<reference evidence="1 2" key="1">
    <citation type="journal article" date="2022" name="Nat. Genet.">
        <title>Improved pea reference genome and pan-genome highlight genomic features and evolutionary characteristics.</title>
        <authorList>
            <person name="Yang T."/>
            <person name="Liu R."/>
            <person name="Luo Y."/>
            <person name="Hu S."/>
            <person name="Wang D."/>
            <person name="Wang C."/>
            <person name="Pandey M.K."/>
            <person name="Ge S."/>
            <person name="Xu Q."/>
            <person name="Li N."/>
            <person name="Li G."/>
            <person name="Huang Y."/>
            <person name="Saxena R.K."/>
            <person name="Ji Y."/>
            <person name="Li M."/>
            <person name="Yan X."/>
            <person name="He Y."/>
            <person name="Liu Y."/>
            <person name="Wang X."/>
            <person name="Xiang C."/>
            <person name="Varshney R.K."/>
            <person name="Ding H."/>
            <person name="Gao S."/>
            <person name="Zong X."/>
        </authorList>
    </citation>
    <scope>NUCLEOTIDE SEQUENCE [LARGE SCALE GENOMIC DNA]</scope>
    <source>
        <strain evidence="1 2">cv. Zhongwan 6</strain>
    </source>
</reference>
<gene>
    <name evidence="1" type="ORF">KIW84_074934</name>
</gene>
<dbReference type="InterPro" id="IPR027413">
    <property type="entry name" value="GROEL-like_equatorial_sf"/>
</dbReference>
<dbReference type="AlphaFoldDB" id="A0A9D4VVF2"/>
<evidence type="ECO:0000313" key="2">
    <source>
        <dbReference type="Proteomes" id="UP001058974"/>
    </source>
</evidence>
<proteinExistence type="predicted"/>
<name>A0A9D4VVF2_PEA</name>
<dbReference type="Gene3D" id="1.10.560.10">
    <property type="entry name" value="GroEL-like equatorial domain"/>
    <property type="match status" value="1"/>
</dbReference>
<accession>A0A9D4VVF2</accession>
<dbReference type="EMBL" id="JAMSHJ010000007">
    <property type="protein sequence ID" value="KAI5389461.1"/>
    <property type="molecule type" value="Genomic_DNA"/>
</dbReference>
<keyword evidence="2" id="KW-1185">Reference proteome</keyword>
<evidence type="ECO:0000313" key="1">
    <source>
        <dbReference type="EMBL" id="KAI5389461.1"/>
    </source>
</evidence>
<dbReference type="SUPFAM" id="SSF48592">
    <property type="entry name" value="GroEL equatorial domain-like"/>
    <property type="match status" value="1"/>
</dbReference>
<protein>
    <submittedName>
        <fullName evidence="1">Uncharacterized protein</fullName>
    </submittedName>
</protein>
<dbReference type="Proteomes" id="UP001058974">
    <property type="component" value="Chromosome 7"/>
</dbReference>
<organism evidence="1 2">
    <name type="scientific">Pisum sativum</name>
    <name type="common">Garden pea</name>
    <name type="synonym">Lathyrus oleraceus</name>
    <dbReference type="NCBI Taxonomy" id="3888"/>
    <lineage>
        <taxon>Eukaryota</taxon>
        <taxon>Viridiplantae</taxon>
        <taxon>Streptophyta</taxon>
        <taxon>Embryophyta</taxon>
        <taxon>Tracheophyta</taxon>
        <taxon>Spermatophyta</taxon>
        <taxon>Magnoliopsida</taxon>
        <taxon>eudicotyledons</taxon>
        <taxon>Gunneridae</taxon>
        <taxon>Pentapetalae</taxon>
        <taxon>rosids</taxon>
        <taxon>fabids</taxon>
        <taxon>Fabales</taxon>
        <taxon>Fabaceae</taxon>
        <taxon>Papilionoideae</taxon>
        <taxon>50 kb inversion clade</taxon>
        <taxon>NPAAA clade</taxon>
        <taxon>Hologalegina</taxon>
        <taxon>IRL clade</taxon>
        <taxon>Fabeae</taxon>
        <taxon>Lathyrus</taxon>
    </lineage>
</organism>
<sequence>MKDAITGQAREAKIQHLQSLMDGVLPTDEFMIEDLVSHAHEHELLKENYEHHTEVLKMKKNLQKLSASSVSVCGSDLPLPAEIRRIIKWQPPPLTGEANMVGFNSQSPYGMQSMLKEGHKHLSGLDEVILKNTDAFQHPAAKILVLASKAQQEEIGDGAEELIRTVLHYSNFVPPGNRLSVQELLELPFISMYDDQHVDLSAYFSRAGSPLATL</sequence>